<protein>
    <submittedName>
        <fullName evidence="1">Uncharacterized protein</fullName>
    </submittedName>
</protein>
<comment type="caution">
    <text evidence="1">The sequence shown here is derived from an EMBL/GenBank/DDBJ whole genome shotgun (WGS) entry which is preliminary data.</text>
</comment>
<dbReference type="EMBL" id="JBHSNZ010000004">
    <property type="protein sequence ID" value="MFC5807208.1"/>
    <property type="molecule type" value="Genomic_DNA"/>
</dbReference>
<proteinExistence type="predicted"/>
<keyword evidence="2" id="KW-1185">Reference proteome</keyword>
<dbReference type="Proteomes" id="UP001596112">
    <property type="component" value="Unassembled WGS sequence"/>
</dbReference>
<name>A0ABW1B2D2_9ACTN</name>
<dbReference type="RefSeq" id="WP_380965802.1">
    <property type="nucleotide sequence ID" value="NZ_JAQOSL010000016.1"/>
</dbReference>
<accession>A0ABW1B2D2</accession>
<organism evidence="1 2">
    <name type="scientific">Streptomyces heilongjiangensis</name>
    <dbReference type="NCBI Taxonomy" id="945052"/>
    <lineage>
        <taxon>Bacteria</taxon>
        <taxon>Bacillati</taxon>
        <taxon>Actinomycetota</taxon>
        <taxon>Actinomycetes</taxon>
        <taxon>Kitasatosporales</taxon>
        <taxon>Streptomycetaceae</taxon>
        <taxon>Streptomyces</taxon>
    </lineage>
</organism>
<evidence type="ECO:0000313" key="2">
    <source>
        <dbReference type="Proteomes" id="UP001596112"/>
    </source>
</evidence>
<sequence>MVRPRGGVAVAALVLVAAVSGCEPGIEGSAGPADEPGGGGPALAAVESLTVKGRAPRTGYDREEFGTPWADTDSNDCDTRVISMLRRMTEVFVQLMQGGVARAH</sequence>
<evidence type="ECO:0000313" key="1">
    <source>
        <dbReference type="EMBL" id="MFC5807208.1"/>
    </source>
</evidence>
<reference evidence="2" key="1">
    <citation type="journal article" date="2019" name="Int. J. Syst. Evol. Microbiol.">
        <title>The Global Catalogue of Microorganisms (GCM) 10K type strain sequencing project: providing services to taxonomists for standard genome sequencing and annotation.</title>
        <authorList>
            <consortium name="The Broad Institute Genomics Platform"/>
            <consortium name="The Broad Institute Genome Sequencing Center for Infectious Disease"/>
            <person name="Wu L."/>
            <person name="Ma J."/>
        </authorList>
    </citation>
    <scope>NUCLEOTIDE SEQUENCE [LARGE SCALE GENOMIC DNA]</scope>
    <source>
        <strain evidence="2">JCM 9918</strain>
    </source>
</reference>
<dbReference type="PROSITE" id="PS51257">
    <property type="entry name" value="PROKAR_LIPOPROTEIN"/>
    <property type="match status" value="1"/>
</dbReference>
<gene>
    <name evidence="1" type="ORF">ACFQGO_06740</name>
</gene>